<keyword evidence="4" id="KW-1185">Reference proteome</keyword>
<dbReference type="Proteomes" id="UP001555826">
    <property type="component" value="Unassembled WGS sequence"/>
</dbReference>
<sequence>MTPPTPAPSSPWWFRLVAVAAAAPLLSAVLVTASVFQDDQVVHSTTGIPATTTLRLQDRWHAVQTFGQAGWPAVLTALGCLALALVVVRGRPGGLAPPEGRTVVTWLAVGCGVWALGTAVLTSWFEVVGSTGPDQSVSGIAPRDTGLVFPQWAVQTGQEVLAAAVAAAAVLWCGRPPAPTDQDTPPDGDSAPDVESTA</sequence>
<evidence type="ECO:0000256" key="1">
    <source>
        <dbReference type="SAM" id="MobiDB-lite"/>
    </source>
</evidence>
<feature type="transmembrane region" description="Helical" evidence="2">
    <location>
        <begin position="12"/>
        <end position="36"/>
    </location>
</feature>
<dbReference type="EMBL" id="JBFNQN010000002">
    <property type="protein sequence ID" value="MEW9263682.1"/>
    <property type="molecule type" value="Genomic_DNA"/>
</dbReference>
<reference evidence="3 4" key="1">
    <citation type="submission" date="2024-07" db="EMBL/GenBank/DDBJ databases">
        <authorList>
            <person name="Thanompreechachai J."/>
            <person name="Duangmal K."/>
        </authorList>
    </citation>
    <scope>NUCLEOTIDE SEQUENCE [LARGE SCALE GENOMIC DNA]</scope>
    <source>
        <strain evidence="3 4">KCTC 19886</strain>
    </source>
</reference>
<organism evidence="3 4">
    <name type="scientific">Kineococcus endophyticus</name>
    <dbReference type="NCBI Taxonomy" id="1181883"/>
    <lineage>
        <taxon>Bacteria</taxon>
        <taxon>Bacillati</taxon>
        <taxon>Actinomycetota</taxon>
        <taxon>Actinomycetes</taxon>
        <taxon>Kineosporiales</taxon>
        <taxon>Kineosporiaceae</taxon>
        <taxon>Kineococcus</taxon>
    </lineage>
</organism>
<evidence type="ECO:0008006" key="5">
    <source>
        <dbReference type="Google" id="ProtNLM"/>
    </source>
</evidence>
<evidence type="ECO:0000313" key="3">
    <source>
        <dbReference type="EMBL" id="MEW9263682.1"/>
    </source>
</evidence>
<evidence type="ECO:0000256" key="2">
    <source>
        <dbReference type="SAM" id="Phobius"/>
    </source>
</evidence>
<proteinExistence type="predicted"/>
<keyword evidence="2" id="KW-0812">Transmembrane</keyword>
<accession>A0ABV3P352</accession>
<keyword evidence="2" id="KW-0472">Membrane</keyword>
<protein>
    <recommendedName>
        <fullName evidence="5">DUF2567 domain-containing protein</fullName>
    </recommendedName>
</protein>
<comment type="caution">
    <text evidence="3">The sequence shown here is derived from an EMBL/GenBank/DDBJ whole genome shotgun (WGS) entry which is preliminary data.</text>
</comment>
<feature type="region of interest" description="Disordered" evidence="1">
    <location>
        <begin position="176"/>
        <end position="198"/>
    </location>
</feature>
<dbReference type="RefSeq" id="WP_367636285.1">
    <property type="nucleotide sequence ID" value="NZ_JBFNQN010000002.1"/>
</dbReference>
<keyword evidence="2" id="KW-1133">Transmembrane helix</keyword>
<feature type="transmembrane region" description="Helical" evidence="2">
    <location>
        <begin position="102"/>
        <end position="125"/>
    </location>
</feature>
<name>A0ABV3P352_9ACTN</name>
<gene>
    <name evidence="3" type="ORF">AB1207_02890</name>
</gene>
<evidence type="ECO:0000313" key="4">
    <source>
        <dbReference type="Proteomes" id="UP001555826"/>
    </source>
</evidence>
<feature type="transmembrane region" description="Helical" evidence="2">
    <location>
        <begin position="69"/>
        <end position="90"/>
    </location>
</feature>